<reference evidence="3" key="1">
    <citation type="submission" date="2020-09" db="EMBL/GenBank/DDBJ databases">
        <authorList>
            <person name="Kikuchi T."/>
        </authorList>
    </citation>
    <scope>NUCLEOTIDE SEQUENCE</scope>
    <source>
        <strain evidence="3">SH1</strain>
    </source>
</reference>
<keyword evidence="1" id="KW-0732">Signal</keyword>
<accession>A0A811L6I9</accession>
<name>A0A811L6I9_9BILA</name>
<evidence type="ECO:0000259" key="2">
    <source>
        <dbReference type="Pfam" id="PF26432"/>
    </source>
</evidence>
<dbReference type="EMBL" id="CAJFCW020000005">
    <property type="protein sequence ID" value="CAG9118948.1"/>
    <property type="molecule type" value="Genomic_DNA"/>
</dbReference>
<gene>
    <name evidence="3" type="ORF">BOKJ2_LOCUS10610</name>
</gene>
<feature type="chain" id="PRO_5035595307" description="Roller-3 N-terminal domain-containing protein" evidence="1">
    <location>
        <begin position="25"/>
        <end position="264"/>
    </location>
</feature>
<feature type="signal peptide" evidence="1">
    <location>
        <begin position="1"/>
        <end position="24"/>
    </location>
</feature>
<dbReference type="Pfam" id="PF26432">
    <property type="entry name" value="Roller3_N"/>
    <property type="match status" value="1"/>
</dbReference>
<evidence type="ECO:0000313" key="3">
    <source>
        <dbReference type="EMBL" id="CAD5223840.1"/>
    </source>
</evidence>
<proteinExistence type="predicted"/>
<dbReference type="EMBL" id="CAJFDH010000005">
    <property type="protein sequence ID" value="CAD5223840.1"/>
    <property type="molecule type" value="Genomic_DNA"/>
</dbReference>
<comment type="caution">
    <text evidence="3">The sequence shown here is derived from an EMBL/GenBank/DDBJ whole genome shotgun (WGS) entry which is preliminary data.</text>
</comment>
<dbReference type="Proteomes" id="UP000614601">
    <property type="component" value="Unassembled WGS sequence"/>
</dbReference>
<dbReference type="Proteomes" id="UP000783686">
    <property type="component" value="Unassembled WGS sequence"/>
</dbReference>
<sequence length="264" mass="29487">MRQKWPPFCGQLLIPLLIITSTVDSTITSNSYQLCQENCVDKNIAYPLPSNDLDWPESTMTACDYNCHVSSCNVGCTDLEAVNSTCTNRCSNTSSPLSCFQGCRAISDLFTNQIQNLLNQVNVEATLDTTQGVKLNWFFDESHLVQLQEVSAANLKWFAQSKKSTSGWLWTPMGFQAFRDSMLTATVYLPIEAVANEFKTRLVAIWRDIIVTSAEFSQAIPLPPSQEPSLPELTSSLQVTENSWAVCWHSEKHAAESAEPVKFR</sequence>
<evidence type="ECO:0000256" key="1">
    <source>
        <dbReference type="SAM" id="SignalP"/>
    </source>
</evidence>
<keyword evidence="4" id="KW-1185">Reference proteome</keyword>
<dbReference type="OrthoDB" id="5846515at2759"/>
<evidence type="ECO:0000313" key="4">
    <source>
        <dbReference type="Proteomes" id="UP000614601"/>
    </source>
</evidence>
<feature type="domain" description="Roller-3 N-terminal" evidence="2">
    <location>
        <begin position="27"/>
        <end position="102"/>
    </location>
</feature>
<organism evidence="3 4">
    <name type="scientific">Bursaphelenchus okinawaensis</name>
    <dbReference type="NCBI Taxonomy" id="465554"/>
    <lineage>
        <taxon>Eukaryota</taxon>
        <taxon>Metazoa</taxon>
        <taxon>Ecdysozoa</taxon>
        <taxon>Nematoda</taxon>
        <taxon>Chromadorea</taxon>
        <taxon>Rhabditida</taxon>
        <taxon>Tylenchina</taxon>
        <taxon>Tylenchomorpha</taxon>
        <taxon>Aphelenchoidea</taxon>
        <taxon>Aphelenchoididae</taxon>
        <taxon>Bursaphelenchus</taxon>
    </lineage>
</organism>
<dbReference type="AlphaFoldDB" id="A0A811L6I9"/>
<protein>
    <recommendedName>
        <fullName evidence="2">Roller-3 N-terminal domain-containing protein</fullName>
    </recommendedName>
</protein>
<dbReference type="InterPro" id="IPR058726">
    <property type="entry name" value="Roller3_N"/>
</dbReference>